<dbReference type="AlphaFoldDB" id="B8EN28"/>
<name>B8EN28_METSB</name>
<organism evidence="1 2">
    <name type="scientific">Methylocella silvestris (strain DSM 15510 / CIP 108128 / LMG 27833 / NCIMB 13906 / BL2)</name>
    <dbReference type="NCBI Taxonomy" id="395965"/>
    <lineage>
        <taxon>Bacteria</taxon>
        <taxon>Pseudomonadati</taxon>
        <taxon>Pseudomonadota</taxon>
        <taxon>Alphaproteobacteria</taxon>
        <taxon>Hyphomicrobiales</taxon>
        <taxon>Beijerinckiaceae</taxon>
        <taxon>Methylocella</taxon>
    </lineage>
</organism>
<gene>
    <name evidence="1" type="ordered locus">Msil_0182</name>
</gene>
<keyword evidence="2" id="KW-1185">Reference proteome</keyword>
<evidence type="ECO:0000313" key="1">
    <source>
        <dbReference type="EMBL" id="ACK49163.1"/>
    </source>
</evidence>
<protein>
    <submittedName>
        <fullName evidence="1">Uncharacterized protein</fullName>
    </submittedName>
</protein>
<dbReference type="EMBL" id="CP001280">
    <property type="protein sequence ID" value="ACK49163.1"/>
    <property type="molecule type" value="Genomic_DNA"/>
</dbReference>
<accession>B8EN28</accession>
<dbReference type="Proteomes" id="UP000002257">
    <property type="component" value="Chromosome"/>
</dbReference>
<dbReference type="HOGENOM" id="CLU_3045268_0_0_5"/>
<dbReference type="RefSeq" id="WP_012589233.1">
    <property type="nucleotide sequence ID" value="NC_011666.1"/>
</dbReference>
<reference evidence="1 2" key="1">
    <citation type="journal article" date="2010" name="J. Bacteriol.">
        <title>Complete genome sequence of the aerobic facultative methanotroph Methylocella silvestris BL2.</title>
        <authorList>
            <person name="Chen Y."/>
            <person name="Crombie A."/>
            <person name="Rahman M.T."/>
            <person name="Dedysh S.N."/>
            <person name="Liesack W."/>
            <person name="Stott M.B."/>
            <person name="Alam M."/>
            <person name="Theisen A.R."/>
            <person name="Murrell J.C."/>
            <person name="Dunfield P.F."/>
        </authorList>
    </citation>
    <scope>NUCLEOTIDE SEQUENCE [LARGE SCALE GENOMIC DNA]</scope>
    <source>
        <strain evidence="2">DSM 15510 / CIP 108128 / LMG 27833 / NCIMB 13906 / BL2</strain>
    </source>
</reference>
<sequence length="54" mass="6037">MESIEIFKKAIAAELKKSLTVDYMTSHGRPDVYRFSPAQLDNAGFSWLNGMPCA</sequence>
<evidence type="ECO:0000313" key="2">
    <source>
        <dbReference type="Proteomes" id="UP000002257"/>
    </source>
</evidence>
<proteinExistence type="predicted"/>
<dbReference type="KEGG" id="msl:Msil_0182"/>